<evidence type="ECO:0000313" key="2">
    <source>
        <dbReference type="Proteomes" id="UP001241377"/>
    </source>
</evidence>
<keyword evidence="2" id="KW-1185">Reference proteome</keyword>
<accession>A0ACC2WM80</accession>
<comment type="caution">
    <text evidence="1">The sequence shown here is derived from an EMBL/GenBank/DDBJ whole genome shotgun (WGS) entry which is preliminary data.</text>
</comment>
<protein>
    <submittedName>
        <fullName evidence="1">Uncharacterized protein</fullName>
    </submittedName>
</protein>
<evidence type="ECO:0000313" key="1">
    <source>
        <dbReference type="EMBL" id="KAJ9112853.1"/>
    </source>
</evidence>
<proteinExistence type="predicted"/>
<sequence>MSPATGKDTAIPTPRFSANAGPSEAPAYDSHYGKRALKRKTNSSTLRPSSATPSPTSTITSTTSTSSTSSTSAPVTSTTASSSVPPSDCSCGYVLTAYENAYYPLSILVDFSSVSSIDEFPGLGLKISTSRIGGVNADDRVTACYSDPANVRITQGGVLELVVPGGQQKGGAITGAEITSIDTMLSGHLTMTAQISAEHGTCQAQFTYIDEAGYPLAGDEQDIEMLGQTLDEGIVLTNWNPETYHTQSEGTVIPFPSPPTTSFHNYTIFWPPASSSPRLTSYYFDSQLLHTMSSYVSVHPSRAYMNHWTNGQASFTQGPPVGDAVLQVAAVAWYYSTQQVPGLPIGCTMEQACVV</sequence>
<name>A0ACC2WM80_9TREE</name>
<reference evidence="1" key="1">
    <citation type="submission" date="2023-04" db="EMBL/GenBank/DDBJ databases">
        <title>Draft Genome sequencing of Naganishia species isolated from polar environments using Oxford Nanopore Technology.</title>
        <authorList>
            <person name="Leo P."/>
            <person name="Venkateswaran K."/>
        </authorList>
    </citation>
    <scope>NUCLEOTIDE SEQUENCE</scope>
    <source>
        <strain evidence="1">MNA-CCFEE 5261</strain>
    </source>
</reference>
<gene>
    <name evidence="1" type="ORF">QFC19_000408</name>
</gene>
<dbReference type="Proteomes" id="UP001241377">
    <property type="component" value="Unassembled WGS sequence"/>
</dbReference>
<dbReference type="EMBL" id="JASBWR010000003">
    <property type="protein sequence ID" value="KAJ9112853.1"/>
    <property type="molecule type" value="Genomic_DNA"/>
</dbReference>
<organism evidence="1 2">
    <name type="scientific">Naganishia cerealis</name>
    <dbReference type="NCBI Taxonomy" id="610337"/>
    <lineage>
        <taxon>Eukaryota</taxon>
        <taxon>Fungi</taxon>
        <taxon>Dikarya</taxon>
        <taxon>Basidiomycota</taxon>
        <taxon>Agaricomycotina</taxon>
        <taxon>Tremellomycetes</taxon>
        <taxon>Filobasidiales</taxon>
        <taxon>Filobasidiaceae</taxon>
        <taxon>Naganishia</taxon>
    </lineage>
</organism>